<sequence length="223" mass="26189">MYINSTGYIDHFEKPTTQKNDYRWPKNIKKDIALVKEENEELSSRENKKVSQYVDVESLVPYNIGCRIPFNLHCRKKPILQTNPHEPITFREKQVSFKANMPVSFQEQDLNRKCGMSWDRLQTCITVDPDKIFWQEENRMKSKKPQQGALTSECLDHIIKLGNENKLRTCYCINTPRYTGFIPRTAFYVQPEKRLFKPTNVSVSLNDAVESFKKGEICQNEDK</sequence>
<gene>
    <name evidence="2" type="ORF">g.32552</name>
    <name evidence="1" type="ORF">g.32553</name>
</gene>
<proteinExistence type="predicted"/>
<protein>
    <submittedName>
        <fullName evidence="2">Uncharacterized protein</fullName>
    </submittedName>
</protein>
<name>A0A1B6DTX6_9HEMI</name>
<dbReference type="AlphaFoldDB" id="A0A1B6DTX6"/>
<dbReference type="EMBL" id="GEDC01020671">
    <property type="protein sequence ID" value="JAS16627.1"/>
    <property type="molecule type" value="Transcribed_RNA"/>
</dbReference>
<reference evidence="2" key="1">
    <citation type="submission" date="2015-12" db="EMBL/GenBank/DDBJ databases">
        <title>De novo transcriptome assembly of four potential Pierce s Disease insect vectors from Arizona vineyards.</title>
        <authorList>
            <person name="Tassone E.E."/>
        </authorList>
    </citation>
    <scope>NUCLEOTIDE SEQUENCE</scope>
</reference>
<dbReference type="EMBL" id="GEDC01008177">
    <property type="protein sequence ID" value="JAS29121.1"/>
    <property type="molecule type" value="Transcribed_RNA"/>
</dbReference>
<evidence type="ECO:0000313" key="2">
    <source>
        <dbReference type="EMBL" id="JAS29121.1"/>
    </source>
</evidence>
<organism evidence="2">
    <name type="scientific">Clastoptera arizonana</name>
    <name type="common">Arizona spittle bug</name>
    <dbReference type="NCBI Taxonomy" id="38151"/>
    <lineage>
        <taxon>Eukaryota</taxon>
        <taxon>Metazoa</taxon>
        <taxon>Ecdysozoa</taxon>
        <taxon>Arthropoda</taxon>
        <taxon>Hexapoda</taxon>
        <taxon>Insecta</taxon>
        <taxon>Pterygota</taxon>
        <taxon>Neoptera</taxon>
        <taxon>Paraneoptera</taxon>
        <taxon>Hemiptera</taxon>
        <taxon>Auchenorrhyncha</taxon>
        <taxon>Cercopoidea</taxon>
        <taxon>Clastopteridae</taxon>
        <taxon>Clastoptera</taxon>
    </lineage>
</organism>
<accession>A0A1B6DTX6</accession>
<evidence type="ECO:0000313" key="1">
    <source>
        <dbReference type="EMBL" id="JAS16627.1"/>
    </source>
</evidence>